<name>G0UC66_TRYVY</name>
<proteinExistence type="predicted"/>
<sequence length="116" mass="13458">MKQQQKKGKKFKMRGGPLGRLCRALRSSLQIGSLRALWFASFPQYRIPLLVPPFFLRLSSPFASATRRMQRTLGHKREHTVQIQGSFFRVTRFRQLICHSRALIPSVSELDTKDTK</sequence>
<dbReference type="VEuPathDB" id="TriTrypDB:TvY486_1108980"/>
<evidence type="ECO:0000313" key="1">
    <source>
        <dbReference type="EMBL" id="CCC53414.1"/>
    </source>
</evidence>
<gene>
    <name evidence="1" type="ORF">TVY486_1108980</name>
</gene>
<reference evidence="1" key="1">
    <citation type="journal article" date="2012" name="Proc. Natl. Acad. Sci. U.S.A.">
        <title>Antigenic diversity is generated by distinct evolutionary mechanisms in African trypanosome species.</title>
        <authorList>
            <person name="Jackson A.P."/>
            <person name="Berry A."/>
            <person name="Aslett M."/>
            <person name="Allison H.C."/>
            <person name="Burton P."/>
            <person name="Vavrova-Anderson J."/>
            <person name="Brown R."/>
            <person name="Browne H."/>
            <person name="Corton N."/>
            <person name="Hauser H."/>
            <person name="Gamble J."/>
            <person name="Gilderthorp R."/>
            <person name="Marcello L."/>
            <person name="McQuillan J."/>
            <person name="Otto T.D."/>
            <person name="Quail M.A."/>
            <person name="Sanders M.J."/>
            <person name="van Tonder A."/>
            <person name="Ginger M.L."/>
            <person name="Field M.C."/>
            <person name="Barry J.D."/>
            <person name="Hertz-Fowler C."/>
            <person name="Berriman M."/>
        </authorList>
    </citation>
    <scope>NUCLEOTIDE SEQUENCE</scope>
    <source>
        <strain evidence="1">Y486</strain>
    </source>
</reference>
<dbReference type="AlphaFoldDB" id="G0UC66"/>
<accession>G0UC66</accession>
<organism evidence="1">
    <name type="scientific">Trypanosoma vivax (strain Y486)</name>
    <dbReference type="NCBI Taxonomy" id="1055687"/>
    <lineage>
        <taxon>Eukaryota</taxon>
        <taxon>Discoba</taxon>
        <taxon>Euglenozoa</taxon>
        <taxon>Kinetoplastea</taxon>
        <taxon>Metakinetoplastina</taxon>
        <taxon>Trypanosomatida</taxon>
        <taxon>Trypanosomatidae</taxon>
        <taxon>Trypanosoma</taxon>
        <taxon>Duttonella</taxon>
    </lineage>
</organism>
<protein>
    <submittedName>
        <fullName evidence="1">Uncharacterized protein</fullName>
    </submittedName>
</protein>
<dbReference type="EMBL" id="HE573027">
    <property type="protein sequence ID" value="CCC53414.1"/>
    <property type="molecule type" value="Genomic_DNA"/>
</dbReference>